<dbReference type="AlphaFoldDB" id="A0A1I0FD94"/>
<gene>
    <name evidence="1" type="ORF">SAMN05660297_02774</name>
</gene>
<organism evidence="1 2">
    <name type="scientific">Natronincola peptidivorans</name>
    <dbReference type="NCBI Taxonomy" id="426128"/>
    <lineage>
        <taxon>Bacteria</taxon>
        <taxon>Bacillati</taxon>
        <taxon>Bacillota</taxon>
        <taxon>Clostridia</taxon>
        <taxon>Peptostreptococcales</taxon>
        <taxon>Natronincolaceae</taxon>
        <taxon>Natronincola</taxon>
    </lineage>
</organism>
<evidence type="ECO:0000313" key="1">
    <source>
        <dbReference type="EMBL" id="SET56241.1"/>
    </source>
</evidence>
<evidence type="ECO:0000313" key="2">
    <source>
        <dbReference type="Proteomes" id="UP000199568"/>
    </source>
</evidence>
<name>A0A1I0FD94_9FIRM</name>
<dbReference type="STRING" id="426128.SAMN05660297_02774"/>
<dbReference type="RefSeq" id="WP_280140776.1">
    <property type="nucleotide sequence ID" value="NZ_FOHU01000014.1"/>
</dbReference>
<dbReference type="Proteomes" id="UP000199568">
    <property type="component" value="Unassembled WGS sequence"/>
</dbReference>
<protein>
    <submittedName>
        <fullName evidence="1">Uncharacterized protein</fullName>
    </submittedName>
</protein>
<accession>A0A1I0FD94</accession>
<dbReference type="EMBL" id="FOHU01000014">
    <property type="protein sequence ID" value="SET56241.1"/>
    <property type="molecule type" value="Genomic_DNA"/>
</dbReference>
<sequence length="42" mass="4796">MTVELADKLYREHGLISICNDGKFIDFANYLEKEKPLPPASK</sequence>
<keyword evidence="2" id="KW-1185">Reference proteome</keyword>
<reference evidence="1 2" key="1">
    <citation type="submission" date="2016-10" db="EMBL/GenBank/DDBJ databases">
        <authorList>
            <person name="de Groot N.N."/>
        </authorList>
    </citation>
    <scope>NUCLEOTIDE SEQUENCE [LARGE SCALE GENOMIC DNA]</scope>
    <source>
        <strain evidence="1 2">DSM 18979</strain>
    </source>
</reference>
<proteinExistence type="predicted"/>